<dbReference type="EMBL" id="VDFR01000053">
    <property type="protein sequence ID" value="TNC46643.1"/>
    <property type="molecule type" value="Genomic_DNA"/>
</dbReference>
<comment type="caution">
    <text evidence="1">The sequence shown here is derived from an EMBL/GenBank/DDBJ whole genome shotgun (WGS) entry which is preliminary data.</text>
</comment>
<dbReference type="InterPro" id="IPR011852">
    <property type="entry name" value="TRAP_TAXI"/>
</dbReference>
<dbReference type="PANTHER" id="PTHR42941">
    <property type="entry name" value="SLL1037 PROTEIN"/>
    <property type="match status" value="1"/>
</dbReference>
<dbReference type="RefSeq" id="WP_139105907.1">
    <property type="nucleotide sequence ID" value="NZ_VDFR01000053.1"/>
</dbReference>
<dbReference type="OrthoDB" id="5582316at2"/>
<sequence>MSELSRRRVLAVAGLPVLAGLTGCVTRGWDGFDDATVTVATGNPGGVFVRYGRALTAVLTQELRGVRARVRTTNASLENLRLVSEGACDVGFSLGDAAALAIAPAGVGSSGARPAQELVALARMYDSFVHLVVRDESPYRHVADLAGARIGVGAAGSGTQVIASRVLDVHDVRTPGATLVETALETSADALRGGRLDAFFFVSGLPNQAIAALARSTPIRLLDLGGAVEPMVAARGPQYVRAPIPPSVYGLPEAVGTLSVKNYLVANPALAEPLAYALTRVVFERQNEIERLEPGVAQPTLGAAIFTAPLDLHAGAVRYYRERG</sequence>
<protein>
    <submittedName>
        <fullName evidence="1">TAXI family TRAP transporter solute-binding subunit</fullName>
    </submittedName>
</protein>
<dbReference type="PROSITE" id="PS51257">
    <property type="entry name" value="PROKAR_LIPOPROTEIN"/>
    <property type="match status" value="1"/>
</dbReference>
<dbReference type="SUPFAM" id="SSF53850">
    <property type="entry name" value="Periplasmic binding protein-like II"/>
    <property type="match status" value="1"/>
</dbReference>
<gene>
    <name evidence="2" type="ORF">FHE65_11935</name>
    <name evidence="1" type="ORF">FHE65_12240</name>
</gene>
<reference evidence="1 3" key="1">
    <citation type="submission" date="2019-05" db="EMBL/GenBank/DDBJ databases">
        <title>Mumia sp. nov., isolated from the intestinal contents of plateau pika (Ochotona curzoniae) in the Qinghai-Tibet plateau of China.</title>
        <authorList>
            <person name="Tian Z."/>
        </authorList>
    </citation>
    <scope>NUCLEOTIDE SEQUENCE [LARGE SCALE GENOMIC DNA]</scope>
    <source>
        <strain evidence="3">527</strain>
        <strain evidence="1">Z527</strain>
    </source>
</reference>
<dbReference type="PANTHER" id="PTHR42941:SF1">
    <property type="entry name" value="SLL1037 PROTEIN"/>
    <property type="match status" value="1"/>
</dbReference>
<dbReference type="Proteomes" id="UP000306740">
    <property type="component" value="Unassembled WGS sequence"/>
</dbReference>
<accession>A0A5C4MNS1</accession>
<evidence type="ECO:0000313" key="3">
    <source>
        <dbReference type="Proteomes" id="UP000306740"/>
    </source>
</evidence>
<dbReference type="Pfam" id="PF16868">
    <property type="entry name" value="NMT1_3"/>
    <property type="match status" value="1"/>
</dbReference>
<evidence type="ECO:0000313" key="2">
    <source>
        <dbReference type="EMBL" id="TNC46643.1"/>
    </source>
</evidence>
<dbReference type="EMBL" id="VDFR01000054">
    <property type="protein sequence ID" value="TNC46575.1"/>
    <property type="molecule type" value="Genomic_DNA"/>
</dbReference>
<dbReference type="Gene3D" id="3.40.190.10">
    <property type="entry name" value="Periplasmic binding protein-like II"/>
    <property type="match status" value="2"/>
</dbReference>
<name>A0A5C4MNS1_9ACTN</name>
<dbReference type="NCBIfam" id="TIGR02122">
    <property type="entry name" value="TRAP_TAXI"/>
    <property type="match status" value="1"/>
</dbReference>
<organism evidence="1 3">
    <name type="scientific">Mumia zhuanghuii</name>
    <dbReference type="NCBI Taxonomy" id="2585211"/>
    <lineage>
        <taxon>Bacteria</taxon>
        <taxon>Bacillati</taxon>
        <taxon>Actinomycetota</taxon>
        <taxon>Actinomycetes</taxon>
        <taxon>Propionibacteriales</taxon>
        <taxon>Nocardioidaceae</taxon>
        <taxon>Mumia</taxon>
    </lineage>
</organism>
<dbReference type="AlphaFoldDB" id="A0A5C4MNS1"/>
<evidence type="ECO:0000313" key="1">
    <source>
        <dbReference type="EMBL" id="TNC46575.1"/>
    </source>
</evidence>
<proteinExistence type="predicted"/>